<accession>A0AAD6V4B6</accession>
<name>A0AAD6V4B6_9AGAR</name>
<evidence type="ECO:0000313" key="2">
    <source>
        <dbReference type="Proteomes" id="UP001219525"/>
    </source>
</evidence>
<keyword evidence="2" id="KW-1185">Reference proteome</keyword>
<protein>
    <submittedName>
        <fullName evidence="1">Uncharacterized protein</fullName>
    </submittedName>
</protein>
<organism evidence="1 2">
    <name type="scientific">Mycena pura</name>
    <dbReference type="NCBI Taxonomy" id="153505"/>
    <lineage>
        <taxon>Eukaryota</taxon>
        <taxon>Fungi</taxon>
        <taxon>Dikarya</taxon>
        <taxon>Basidiomycota</taxon>
        <taxon>Agaricomycotina</taxon>
        <taxon>Agaricomycetes</taxon>
        <taxon>Agaricomycetidae</taxon>
        <taxon>Agaricales</taxon>
        <taxon>Marasmiineae</taxon>
        <taxon>Mycenaceae</taxon>
        <taxon>Mycena</taxon>
    </lineage>
</organism>
<dbReference type="EMBL" id="JARJCW010000055">
    <property type="protein sequence ID" value="KAJ7202370.1"/>
    <property type="molecule type" value="Genomic_DNA"/>
</dbReference>
<dbReference type="Proteomes" id="UP001219525">
    <property type="component" value="Unassembled WGS sequence"/>
</dbReference>
<sequence length="285" mass="32188">MSVYALRWQDVPRVDPALPPALSVHPQLRLRMRSPPTRPRIVTPRLNIASDLVGGALEFDFDGDNEFHQMLDIACLESNMVHRRFSAELSQAPQVTYMSQESQTTNAAPYQSPAWLPCFVAYFLGKTQPRTIQMSSITLPKNTAHTPVSLMSATEYLAVHFPAEHSIFGLLCDPNQHFSRLYLHYTRYRILSRIAPAVGLDISKPRQTGEVHGIYFTHTDLFEWAQFNPGTFGNVKSIITWSEEVRQRLSVSKTLSPAQRSLLSHLQDLALEPVPNRVRRPAALG</sequence>
<evidence type="ECO:0000313" key="1">
    <source>
        <dbReference type="EMBL" id="KAJ7202370.1"/>
    </source>
</evidence>
<dbReference type="AlphaFoldDB" id="A0AAD6V4B6"/>
<proteinExistence type="predicted"/>
<reference evidence="1" key="1">
    <citation type="submission" date="2023-03" db="EMBL/GenBank/DDBJ databases">
        <title>Massive genome expansion in bonnet fungi (Mycena s.s.) driven by repeated elements and novel gene families across ecological guilds.</title>
        <authorList>
            <consortium name="Lawrence Berkeley National Laboratory"/>
            <person name="Harder C.B."/>
            <person name="Miyauchi S."/>
            <person name="Viragh M."/>
            <person name="Kuo A."/>
            <person name="Thoen E."/>
            <person name="Andreopoulos B."/>
            <person name="Lu D."/>
            <person name="Skrede I."/>
            <person name="Drula E."/>
            <person name="Henrissat B."/>
            <person name="Morin E."/>
            <person name="Kohler A."/>
            <person name="Barry K."/>
            <person name="LaButti K."/>
            <person name="Morin E."/>
            <person name="Salamov A."/>
            <person name="Lipzen A."/>
            <person name="Mereny Z."/>
            <person name="Hegedus B."/>
            <person name="Baldrian P."/>
            <person name="Stursova M."/>
            <person name="Weitz H."/>
            <person name="Taylor A."/>
            <person name="Grigoriev I.V."/>
            <person name="Nagy L.G."/>
            <person name="Martin F."/>
            <person name="Kauserud H."/>
        </authorList>
    </citation>
    <scope>NUCLEOTIDE SEQUENCE</scope>
    <source>
        <strain evidence="1">9144</strain>
    </source>
</reference>
<comment type="caution">
    <text evidence="1">The sequence shown here is derived from an EMBL/GenBank/DDBJ whole genome shotgun (WGS) entry which is preliminary data.</text>
</comment>
<gene>
    <name evidence="1" type="ORF">GGX14DRAFT_399536</name>
</gene>